<evidence type="ECO:0000313" key="9">
    <source>
        <dbReference type="Proteomes" id="UP000322918"/>
    </source>
</evidence>
<dbReference type="Gene3D" id="2.60.120.260">
    <property type="entry name" value="Galactose-binding domain-like"/>
    <property type="match status" value="2"/>
</dbReference>
<dbReference type="Gene3D" id="1.50.10.10">
    <property type="match status" value="1"/>
</dbReference>
<dbReference type="InterPro" id="IPR016007">
    <property type="entry name" value="Alpha_rhamnosid"/>
</dbReference>
<dbReference type="EMBL" id="VWNE01000002">
    <property type="protein sequence ID" value="KAA8486270.1"/>
    <property type="molecule type" value="Genomic_DNA"/>
</dbReference>
<accession>A0A5M9HHR9</accession>
<evidence type="ECO:0000259" key="5">
    <source>
        <dbReference type="Pfam" id="PF08531"/>
    </source>
</evidence>
<evidence type="ECO:0000256" key="1">
    <source>
        <dbReference type="ARBA" id="ARBA00001445"/>
    </source>
</evidence>
<comment type="caution">
    <text evidence="8">The sequence shown here is derived from an EMBL/GenBank/DDBJ whole genome shotgun (WGS) entry which is preliminary data.</text>
</comment>
<dbReference type="PANTHER" id="PTHR33307">
    <property type="entry name" value="ALPHA-RHAMNOSIDASE (EUROFUNG)"/>
    <property type="match status" value="1"/>
</dbReference>
<comment type="catalytic activity">
    <reaction evidence="1">
        <text>Hydrolysis of terminal non-reducing alpha-L-rhamnose residues in alpha-L-rhamnosides.</text>
        <dbReference type="EC" id="3.2.1.40"/>
    </reaction>
</comment>
<keyword evidence="9" id="KW-1185">Reference proteome</keyword>
<evidence type="ECO:0000259" key="4">
    <source>
        <dbReference type="Pfam" id="PF05592"/>
    </source>
</evidence>
<dbReference type="PIRSF" id="PIRSF010631">
    <property type="entry name" value="A-rhamnsds"/>
    <property type="match status" value="1"/>
</dbReference>
<evidence type="ECO:0000259" key="6">
    <source>
        <dbReference type="Pfam" id="PF17389"/>
    </source>
</evidence>
<feature type="domain" description="Bacterial alpha-L-rhamnosidase N-terminal" evidence="5">
    <location>
        <begin position="188"/>
        <end position="354"/>
    </location>
</feature>
<dbReference type="RefSeq" id="WP_141816080.1">
    <property type="nucleotide sequence ID" value="NZ_VFPL01000001.1"/>
</dbReference>
<dbReference type="Gene3D" id="2.60.420.10">
    <property type="entry name" value="Maltose phosphorylase, domain 3"/>
    <property type="match status" value="1"/>
</dbReference>
<keyword evidence="3" id="KW-0378">Hydrolase</keyword>
<protein>
    <recommendedName>
        <fullName evidence="2">alpha-L-rhamnosidase</fullName>
        <ecNumber evidence="2">3.2.1.40</ecNumber>
    </recommendedName>
</protein>
<dbReference type="Pfam" id="PF17389">
    <property type="entry name" value="Bac_rhamnosid6H"/>
    <property type="match status" value="1"/>
</dbReference>
<dbReference type="InterPro" id="IPR035396">
    <property type="entry name" value="Bac_rhamnosid6H"/>
</dbReference>
<dbReference type="InterPro" id="IPR013737">
    <property type="entry name" value="Bac_rhamnosid_N"/>
</dbReference>
<dbReference type="GO" id="GO:0030596">
    <property type="term" value="F:alpha-L-rhamnosidase activity"/>
    <property type="evidence" value="ECO:0007669"/>
    <property type="project" value="UniProtKB-EC"/>
</dbReference>
<dbReference type="Pfam" id="PF08531">
    <property type="entry name" value="Bac_rhamnosid_N"/>
    <property type="match status" value="1"/>
</dbReference>
<name>A0A5M9HHR9_9SPHI</name>
<sequence>MRKLTTLSLLFLFISVCSFGQGLMVENLRCEFKKDPVGVDIKTPRLSWQISSERRNVLQTAYQVLVADNAKALSANLGNVWDSKKLVSGASIQVKYEGKALLPAKSYFWKVRVWDDKGRVSAWSKVASWQTGLFAAGDWKGARWIAYEKLPDSEKIVPAIHGKGGKNLSPSNNVLPLFRKDFTVKAGVKRATVFISGLGHFEMSLNGRKTGDHFLDPGWTKYDKEAIYVTFDVTGQLKEGKNAIGVMLGNGFYYTPRDKRYRKLTSAFGYPKMICRVLLEYQNGTTENILSDATWKTSPGPVTYSSIYGGEDYDARKEQTGWNTAVFNDKAWKPVILTDGPPVLKSQMADPLKTFERFVPVDTMKIGGTSYVFDLGQNASGIPEIAVQGKKGDTVRITPAELLNDDNTANQKATGKPVYYDYILKGEGVETWTPRFTYYGYRYLQIDGAVPQGMENVTDKPVLKAVRGLHTRNAAERAGEFTSSNDLFNRASKLIDWAIRSNLVSVFTDCPHRERLGWQEQVHLVGNSIRYNYHIANLCRKVLSDLRTAQTPEGLIPGTVPEYTVMDFSGGVFRDSPEWGSNAIILPWYLYEWYGDREALESSYQMMQRYLEYLSSKASGYIISYGLSDWYDIGPQRSGFSQMTPMGLTATAYYYYDLVILQKAALLLGKKADAAKYAALASEVKLAFNKKFYDKEKKQYGSGSQTSNAMAVYMNLVDPEDKDAVVDNIVKDIRDRNNSLTAGDIGFRYLIQVLADAGRSDVIYDMNSNTEVPGYGYQLAKGATALTESWVASPAVSNNHFMLGHILEWFYSDLAGIRPAENSVAFNRIVIHPELVGDITSGGADHYSPYGLISSRWTKTANEFELTIKIPVNTKAEVWLPAEQASMIMEGGRPLTTSSEILLKAVVKGKTVLEVGSGVYRFTVKIS</sequence>
<dbReference type="PANTHER" id="PTHR33307:SF11">
    <property type="entry name" value="ALPHA-L-RHAMNOSIDASE"/>
    <property type="match status" value="1"/>
</dbReference>
<dbReference type="Pfam" id="PF17390">
    <property type="entry name" value="Bac_rhamnosid_C"/>
    <property type="match status" value="1"/>
</dbReference>
<evidence type="ECO:0000313" key="8">
    <source>
        <dbReference type="EMBL" id="KAA8486270.1"/>
    </source>
</evidence>
<feature type="domain" description="Alpha-L-rhamnosidase six-hairpin glycosidase" evidence="6">
    <location>
        <begin position="477"/>
        <end position="812"/>
    </location>
</feature>
<dbReference type="EC" id="3.2.1.40" evidence="2"/>
<feature type="domain" description="Alpha-L-rhamnosidase C-terminal" evidence="7">
    <location>
        <begin position="816"/>
        <end position="890"/>
    </location>
</feature>
<dbReference type="Pfam" id="PF25788">
    <property type="entry name" value="Ig_Rha78A_N"/>
    <property type="match status" value="1"/>
</dbReference>
<dbReference type="InterPro" id="IPR035398">
    <property type="entry name" value="Bac_rhamnosid_C"/>
</dbReference>
<dbReference type="Gene3D" id="2.60.40.10">
    <property type="entry name" value="Immunoglobulins"/>
    <property type="match status" value="1"/>
</dbReference>
<dbReference type="InterPro" id="IPR012341">
    <property type="entry name" value="6hp_glycosidase-like_sf"/>
</dbReference>
<dbReference type="AlphaFoldDB" id="A0A5M9HHR9"/>
<feature type="domain" description="Alpha-L-rhamnosidase concanavalin-like" evidence="4">
    <location>
        <begin position="366"/>
        <end position="452"/>
    </location>
</feature>
<dbReference type="Pfam" id="PF05592">
    <property type="entry name" value="Bac_rhamnosid"/>
    <property type="match status" value="1"/>
</dbReference>
<dbReference type="OrthoDB" id="9766741at2"/>
<dbReference type="GO" id="GO:0005975">
    <property type="term" value="P:carbohydrate metabolic process"/>
    <property type="evidence" value="ECO:0007669"/>
    <property type="project" value="InterPro"/>
</dbReference>
<dbReference type="InterPro" id="IPR008902">
    <property type="entry name" value="Rhamnosid_concanavalin"/>
</dbReference>
<evidence type="ECO:0000256" key="3">
    <source>
        <dbReference type="ARBA" id="ARBA00022801"/>
    </source>
</evidence>
<evidence type="ECO:0000256" key="2">
    <source>
        <dbReference type="ARBA" id="ARBA00012652"/>
    </source>
</evidence>
<proteinExistence type="predicted"/>
<organism evidence="8 9">
    <name type="scientific">Arcticibacter tournemirensis</name>
    <dbReference type="NCBI Taxonomy" id="699437"/>
    <lineage>
        <taxon>Bacteria</taxon>
        <taxon>Pseudomonadati</taxon>
        <taxon>Bacteroidota</taxon>
        <taxon>Sphingobacteriia</taxon>
        <taxon>Sphingobacteriales</taxon>
        <taxon>Sphingobacteriaceae</taxon>
        <taxon>Arcticibacter</taxon>
    </lineage>
</organism>
<evidence type="ECO:0000259" key="7">
    <source>
        <dbReference type="Pfam" id="PF17390"/>
    </source>
</evidence>
<dbReference type="InterPro" id="IPR013783">
    <property type="entry name" value="Ig-like_fold"/>
</dbReference>
<dbReference type="Proteomes" id="UP000322918">
    <property type="component" value="Unassembled WGS sequence"/>
</dbReference>
<gene>
    <name evidence="8" type="ORF">F1649_01390</name>
</gene>
<dbReference type="InterPro" id="IPR008928">
    <property type="entry name" value="6-hairpin_glycosidase_sf"/>
</dbReference>
<dbReference type="SUPFAM" id="SSF48208">
    <property type="entry name" value="Six-hairpin glycosidases"/>
    <property type="match status" value="1"/>
</dbReference>
<reference evidence="8 9" key="1">
    <citation type="submission" date="2019-09" db="EMBL/GenBank/DDBJ databases">
        <title>Pararcticibacter amylolyticus gen. nov., sp. nov., isolated from a rottenly hemp rope, and reclassification of Pedobacter tournemirensis as Pararcticibacter tournemirensis comb. nov.</title>
        <authorList>
            <person name="Cai Y."/>
        </authorList>
    </citation>
    <scope>NUCLEOTIDE SEQUENCE [LARGE SCALE GENOMIC DNA]</scope>
    <source>
        <strain evidence="8 9">TF5-37.2-LB10</strain>
    </source>
</reference>